<dbReference type="Proteomes" id="UP000253507">
    <property type="component" value="Unassembled WGS sequence"/>
</dbReference>
<reference evidence="1 2" key="1">
    <citation type="submission" date="2018-06" db="EMBL/GenBank/DDBJ databases">
        <title>Streptomyces reniochalinae sp. nov. and Streptomyces diacarnus sp. nov. from marine sponges.</title>
        <authorList>
            <person name="Li L."/>
        </authorList>
    </citation>
    <scope>NUCLEOTIDE SEQUENCE [LARGE SCALE GENOMIC DNA]</scope>
    <source>
        <strain evidence="1 2">LHW50302</strain>
    </source>
</reference>
<dbReference type="OrthoDB" id="4134439at2"/>
<dbReference type="PIRSF" id="PIRSF017393">
    <property type="entry name" value="MTase_SAV2177"/>
    <property type="match status" value="1"/>
</dbReference>
<evidence type="ECO:0000313" key="2">
    <source>
        <dbReference type="Proteomes" id="UP000253507"/>
    </source>
</evidence>
<accession>A0A367ECC2</accession>
<name>A0A367ECC2_9ACTN</name>
<dbReference type="AlphaFoldDB" id="A0A367ECC2"/>
<dbReference type="RefSeq" id="WP_114018445.1">
    <property type="nucleotide sequence ID" value="NZ_QOIM01000042.1"/>
</dbReference>
<keyword evidence="1" id="KW-0489">Methyltransferase</keyword>
<comment type="caution">
    <text evidence="1">The sequence shown here is derived from an EMBL/GenBank/DDBJ whole genome shotgun (WGS) entry which is preliminary data.</text>
</comment>
<dbReference type="InterPro" id="IPR029063">
    <property type="entry name" value="SAM-dependent_MTases_sf"/>
</dbReference>
<organism evidence="1 2">
    <name type="scientific">Streptomyces reniochalinae</name>
    <dbReference type="NCBI Taxonomy" id="2250578"/>
    <lineage>
        <taxon>Bacteria</taxon>
        <taxon>Bacillati</taxon>
        <taxon>Actinomycetota</taxon>
        <taxon>Actinomycetes</taxon>
        <taxon>Kitasatosporales</taxon>
        <taxon>Streptomycetaceae</taxon>
        <taxon>Streptomyces</taxon>
    </lineage>
</organism>
<evidence type="ECO:0000313" key="1">
    <source>
        <dbReference type="EMBL" id="RCG14880.1"/>
    </source>
</evidence>
<dbReference type="GO" id="GO:0008168">
    <property type="term" value="F:methyltransferase activity"/>
    <property type="evidence" value="ECO:0007669"/>
    <property type="project" value="UniProtKB-KW"/>
</dbReference>
<gene>
    <name evidence="1" type="ORF">DQ392_27775</name>
</gene>
<dbReference type="InterPro" id="IPR006764">
    <property type="entry name" value="SAM_dep_MeTrfase_SAV2177_type"/>
</dbReference>
<dbReference type="SUPFAM" id="SSF53335">
    <property type="entry name" value="S-adenosyl-L-methionine-dependent methyltransferases"/>
    <property type="match status" value="1"/>
</dbReference>
<dbReference type="EMBL" id="QOIM01000042">
    <property type="protein sequence ID" value="RCG14880.1"/>
    <property type="molecule type" value="Genomic_DNA"/>
</dbReference>
<sequence>MGSMRQTVDLRVDKPHSARMYDYLLGGKTHYPADRAAAVKATEGWPGLPTAARANRAFLHRAVRYLVREAGVRQFLDVGTGIPTSPNLHEVAQAENPSARIVYADNDPIVLTHARALLRSSPQGRTAYLDADLREPNTLLEDPQLAATLDLSEPVALTLIATVHFVPDHHDPFGAVATLMDTLPSGSYLLLSHATPDFSPEEINNAVAAYHAGGIEAQVRSYSGILPFFDGLHLLDPGLVVITDWHPETTPFGPPAKSDVSFYGGLARKP</sequence>
<keyword evidence="1" id="KW-0808">Transferase</keyword>
<dbReference type="Pfam" id="PF04672">
    <property type="entry name" value="Methyltransf_19"/>
    <property type="match status" value="1"/>
</dbReference>
<protein>
    <submittedName>
        <fullName evidence="1">SAM-dependent methyltransferase</fullName>
    </submittedName>
</protein>
<keyword evidence="2" id="KW-1185">Reference proteome</keyword>
<proteinExistence type="predicted"/>
<dbReference type="GO" id="GO:0032259">
    <property type="term" value="P:methylation"/>
    <property type="evidence" value="ECO:0007669"/>
    <property type="project" value="UniProtKB-KW"/>
</dbReference>
<dbReference type="Gene3D" id="3.40.50.150">
    <property type="entry name" value="Vaccinia Virus protein VP39"/>
    <property type="match status" value="1"/>
</dbReference>